<protein>
    <submittedName>
        <fullName evidence="1">Uncharacterized protein</fullName>
    </submittedName>
</protein>
<sequence>MFLLEPCRWNHWQWQLFLHDIDCDATVDVLKLLTAGTATATSIHSWAAPGKYHSNCSSSVLKMTIVVSDSEADAGANNLEGHCKPFHCRTIYRVIQQSKFFPGDSVRNLLLTWEPTQEVIPKAILTACHSIENLWLSTTAPTTLFHLLEDQPLKQLYCNV</sequence>
<evidence type="ECO:0000313" key="2">
    <source>
        <dbReference type="Proteomes" id="UP001218218"/>
    </source>
</evidence>
<dbReference type="Proteomes" id="UP001218218">
    <property type="component" value="Unassembled WGS sequence"/>
</dbReference>
<organism evidence="1 2">
    <name type="scientific">Mycena albidolilacea</name>
    <dbReference type="NCBI Taxonomy" id="1033008"/>
    <lineage>
        <taxon>Eukaryota</taxon>
        <taxon>Fungi</taxon>
        <taxon>Dikarya</taxon>
        <taxon>Basidiomycota</taxon>
        <taxon>Agaricomycotina</taxon>
        <taxon>Agaricomycetes</taxon>
        <taxon>Agaricomycetidae</taxon>
        <taxon>Agaricales</taxon>
        <taxon>Marasmiineae</taxon>
        <taxon>Mycenaceae</taxon>
        <taxon>Mycena</taxon>
    </lineage>
</organism>
<name>A0AAD6ZY33_9AGAR</name>
<dbReference type="AlphaFoldDB" id="A0AAD6ZY33"/>
<proteinExistence type="predicted"/>
<dbReference type="EMBL" id="JARIHO010000022">
    <property type="protein sequence ID" value="KAJ7343903.1"/>
    <property type="molecule type" value="Genomic_DNA"/>
</dbReference>
<evidence type="ECO:0000313" key="1">
    <source>
        <dbReference type="EMBL" id="KAJ7343903.1"/>
    </source>
</evidence>
<comment type="caution">
    <text evidence="1">The sequence shown here is derived from an EMBL/GenBank/DDBJ whole genome shotgun (WGS) entry which is preliminary data.</text>
</comment>
<accession>A0AAD6ZY33</accession>
<reference evidence="1" key="1">
    <citation type="submission" date="2023-03" db="EMBL/GenBank/DDBJ databases">
        <title>Massive genome expansion in bonnet fungi (Mycena s.s.) driven by repeated elements and novel gene families across ecological guilds.</title>
        <authorList>
            <consortium name="Lawrence Berkeley National Laboratory"/>
            <person name="Harder C.B."/>
            <person name="Miyauchi S."/>
            <person name="Viragh M."/>
            <person name="Kuo A."/>
            <person name="Thoen E."/>
            <person name="Andreopoulos B."/>
            <person name="Lu D."/>
            <person name="Skrede I."/>
            <person name="Drula E."/>
            <person name="Henrissat B."/>
            <person name="Morin E."/>
            <person name="Kohler A."/>
            <person name="Barry K."/>
            <person name="LaButti K."/>
            <person name="Morin E."/>
            <person name="Salamov A."/>
            <person name="Lipzen A."/>
            <person name="Mereny Z."/>
            <person name="Hegedus B."/>
            <person name="Baldrian P."/>
            <person name="Stursova M."/>
            <person name="Weitz H."/>
            <person name="Taylor A."/>
            <person name="Grigoriev I.V."/>
            <person name="Nagy L.G."/>
            <person name="Martin F."/>
            <person name="Kauserud H."/>
        </authorList>
    </citation>
    <scope>NUCLEOTIDE SEQUENCE</scope>
    <source>
        <strain evidence="1">CBHHK002</strain>
    </source>
</reference>
<keyword evidence="2" id="KW-1185">Reference proteome</keyword>
<gene>
    <name evidence="1" type="ORF">DFH08DRAFT_962050</name>
</gene>